<reference evidence="4" key="1">
    <citation type="submission" date="2021-02" db="EMBL/GenBank/DDBJ databases">
        <authorList>
            <person name="Dougan E. K."/>
            <person name="Rhodes N."/>
            <person name="Thang M."/>
            <person name="Chan C."/>
        </authorList>
    </citation>
    <scope>NUCLEOTIDE SEQUENCE</scope>
</reference>
<keyword evidence="3" id="KW-1133">Transmembrane helix</keyword>
<keyword evidence="5" id="KW-1185">Reference proteome</keyword>
<accession>A0A812T3N4</accession>
<evidence type="ECO:0000256" key="1">
    <source>
        <dbReference type="SAM" id="Coils"/>
    </source>
</evidence>
<dbReference type="Proteomes" id="UP000649617">
    <property type="component" value="Unassembled WGS sequence"/>
</dbReference>
<keyword evidence="1" id="KW-0175">Coiled coil</keyword>
<sequence>MLAAFLKKQPKEYFADIAQEIFRDQGSTAAPSAEDAAFMLEDFMSTDALRNRGKFVKTKAWFGMINSFRDLLHNWTVQREAATAVLHESGGAVDAEPDEGDQDERPRQPEPEAAPPPKKWTKADLYKAYKGRGPHSMNAEFLQDESLRSTAVLLVRITSPLQNAYAADLKAQQAGAKSQMEWIADRAAGGGFQIATDILGELADPSLYREMRLAPPSEPPMDPENEYLSEDVQLTQKAFTFGVHLASNILWGQLLYRYTLPLAAAALLSPEPAARKMFSAVFLFLQVLLLGLCCVLLGLVHQCKEKRVEAMRSLKRLVNVIVKAEDMLLAGPHLIYMAVADLAWPEETLARETMVRLLRAGFQDGNDECFELQRLLLRTFLGSASTKEVLESTFAHIRDVVARHVKNQKISPVAAWFYTIASPYSMLKTCGMDHCLPDRQAWVKWRSFYGRARVEKMKLYNEAANVQATSLPRGREIPRSAAGIKKTKWRLAGPLSHYKSSSALLYLLEDEASGFSNCHRAWAGVFLQCGQFFFHKEQNQCVLSLGFNGWCALGVELECVQLRGKEYVTLKHGLRARECITAMFHFDLAHESSTWSSVKVKLLPPACLPRELVQFGMAFEILSKDGWVLRDALASHVKLNVEQLQQACQAVKAVLPEKGKGSGANGGITRPDFVRALLKSVFPDDAQEYRDELFKAMMGNKKQTVDVAVVAAISELDPENQQESAFKKMKQRAMQMFEEEVYGEGVQQGLSNKLDREKDEHKREANYEEAKAKVDELVKEHQEAEHKKVVRNFDLTPADLKLLLPGEGTISGIFYARYNPIAGWFSAQYPVGEAGVRDSCQRQWGTNQCPTKLDALRAVLSFVYSRWNARNPQRRFEIPSDERLQRYLDTLTPA</sequence>
<feature type="coiled-coil region" evidence="1">
    <location>
        <begin position="751"/>
        <end position="787"/>
    </location>
</feature>
<proteinExistence type="predicted"/>
<evidence type="ECO:0000256" key="2">
    <source>
        <dbReference type="SAM" id="MobiDB-lite"/>
    </source>
</evidence>
<keyword evidence="3" id="KW-0812">Transmembrane</keyword>
<gene>
    <name evidence="4" type="ORF">SPIL2461_LOCUS13514</name>
</gene>
<evidence type="ECO:0000313" key="5">
    <source>
        <dbReference type="Proteomes" id="UP000649617"/>
    </source>
</evidence>
<dbReference type="EMBL" id="CAJNIZ010029580">
    <property type="protein sequence ID" value="CAE7517230.1"/>
    <property type="molecule type" value="Genomic_DNA"/>
</dbReference>
<comment type="caution">
    <text evidence="4">The sequence shown here is derived from an EMBL/GenBank/DDBJ whole genome shotgun (WGS) entry which is preliminary data.</text>
</comment>
<dbReference type="OrthoDB" id="424093at2759"/>
<feature type="region of interest" description="Disordered" evidence="2">
    <location>
        <begin position="90"/>
        <end position="120"/>
    </location>
</feature>
<evidence type="ECO:0000313" key="4">
    <source>
        <dbReference type="EMBL" id="CAE7517230.1"/>
    </source>
</evidence>
<protein>
    <submittedName>
        <fullName evidence="4">Uncharacterized protein</fullName>
    </submittedName>
</protein>
<evidence type="ECO:0000256" key="3">
    <source>
        <dbReference type="SAM" id="Phobius"/>
    </source>
</evidence>
<organism evidence="4 5">
    <name type="scientific">Symbiodinium pilosum</name>
    <name type="common">Dinoflagellate</name>
    <dbReference type="NCBI Taxonomy" id="2952"/>
    <lineage>
        <taxon>Eukaryota</taxon>
        <taxon>Sar</taxon>
        <taxon>Alveolata</taxon>
        <taxon>Dinophyceae</taxon>
        <taxon>Suessiales</taxon>
        <taxon>Symbiodiniaceae</taxon>
        <taxon>Symbiodinium</taxon>
    </lineage>
</organism>
<dbReference type="AlphaFoldDB" id="A0A812T3N4"/>
<name>A0A812T3N4_SYMPI</name>
<keyword evidence="3" id="KW-0472">Membrane</keyword>
<feature type="transmembrane region" description="Helical" evidence="3">
    <location>
        <begin position="280"/>
        <end position="300"/>
    </location>
</feature>